<protein>
    <recommendedName>
        <fullName evidence="3">Reverse transcriptase zinc-binding domain-containing protein</fullName>
    </recommendedName>
</protein>
<proteinExistence type="predicted"/>
<dbReference type="EnsemblPlants" id="AET4Gv20778400.1">
    <property type="protein sequence ID" value="AET4Gv20778400.1"/>
    <property type="gene ID" value="AET4Gv20778400"/>
</dbReference>
<sequence length="167" mass="18940">MCVPKSQGGMGFCDIHCFNLAMLAKQAWRLLENPDSLCATILRAKYFPDGDLLNAKLKKGSSFTWQSIMAGVNTLKHGYIWRLGNGQKIDIWEDAWIPNCANRKVITPKGQHLLSKVSDLIDPSSNRWDEDLIRQTLWPVDLQRVLAIPLPQFDMLDFVAWSHTKSG</sequence>
<reference evidence="2" key="2">
    <citation type="journal article" date="2017" name="Nat. Plants">
        <title>The Aegilops tauschii genome reveals multiple impacts of transposons.</title>
        <authorList>
            <person name="Zhao G."/>
            <person name="Zou C."/>
            <person name="Li K."/>
            <person name="Wang K."/>
            <person name="Li T."/>
            <person name="Gao L."/>
            <person name="Zhang X."/>
            <person name="Wang H."/>
            <person name="Yang Z."/>
            <person name="Liu X."/>
            <person name="Jiang W."/>
            <person name="Mao L."/>
            <person name="Kong X."/>
            <person name="Jiao Y."/>
            <person name="Jia J."/>
        </authorList>
    </citation>
    <scope>NUCLEOTIDE SEQUENCE [LARGE SCALE GENOMIC DNA]</scope>
    <source>
        <strain evidence="2">cv. AL8/78</strain>
    </source>
</reference>
<dbReference type="AlphaFoldDB" id="A0A453J2V2"/>
<evidence type="ECO:0008006" key="3">
    <source>
        <dbReference type="Google" id="ProtNLM"/>
    </source>
</evidence>
<name>A0A453J2V2_AEGTS</name>
<evidence type="ECO:0000313" key="2">
    <source>
        <dbReference type="Proteomes" id="UP000015105"/>
    </source>
</evidence>
<evidence type="ECO:0000313" key="1">
    <source>
        <dbReference type="EnsemblPlants" id="AET4Gv20778400.1"/>
    </source>
</evidence>
<reference evidence="1" key="4">
    <citation type="submission" date="2019-03" db="UniProtKB">
        <authorList>
            <consortium name="EnsemblPlants"/>
        </authorList>
    </citation>
    <scope>IDENTIFICATION</scope>
</reference>
<reference evidence="2" key="1">
    <citation type="journal article" date="2014" name="Science">
        <title>Ancient hybridizations among the ancestral genomes of bread wheat.</title>
        <authorList>
            <consortium name="International Wheat Genome Sequencing Consortium,"/>
            <person name="Marcussen T."/>
            <person name="Sandve S.R."/>
            <person name="Heier L."/>
            <person name="Spannagl M."/>
            <person name="Pfeifer M."/>
            <person name="Jakobsen K.S."/>
            <person name="Wulff B.B."/>
            <person name="Steuernagel B."/>
            <person name="Mayer K.F."/>
            <person name="Olsen O.A."/>
        </authorList>
    </citation>
    <scope>NUCLEOTIDE SEQUENCE [LARGE SCALE GENOMIC DNA]</scope>
    <source>
        <strain evidence="2">cv. AL8/78</strain>
    </source>
</reference>
<accession>A0A453J2V2</accession>
<dbReference type="Gramene" id="AET4Gv20778400.1">
    <property type="protein sequence ID" value="AET4Gv20778400.1"/>
    <property type="gene ID" value="AET4Gv20778400"/>
</dbReference>
<keyword evidence="2" id="KW-1185">Reference proteome</keyword>
<dbReference type="Proteomes" id="UP000015105">
    <property type="component" value="Chromosome 4D"/>
</dbReference>
<reference evidence="1" key="3">
    <citation type="journal article" date="2017" name="Nature">
        <title>Genome sequence of the progenitor of the wheat D genome Aegilops tauschii.</title>
        <authorList>
            <person name="Luo M.C."/>
            <person name="Gu Y.Q."/>
            <person name="Puiu D."/>
            <person name="Wang H."/>
            <person name="Twardziok S.O."/>
            <person name="Deal K.R."/>
            <person name="Huo N."/>
            <person name="Zhu T."/>
            <person name="Wang L."/>
            <person name="Wang Y."/>
            <person name="McGuire P.E."/>
            <person name="Liu S."/>
            <person name="Long H."/>
            <person name="Ramasamy R.K."/>
            <person name="Rodriguez J.C."/>
            <person name="Van S.L."/>
            <person name="Yuan L."/>
            <person name="Wang Z."/>
            <person name="Xia Z."/>
            <person name="Xiao L."/>
            <person name="Anderson O.D."/>
            <person name="Ouyang S."/>
            <person name="Liang Y."/>
            <person name="Zimin A.V."/>
            <person name="Pertea G."/>
            <person name="Qi P."/>
            <person name="Bennetzen J.L."/>
            <person name="Dai X."/>
            <person name="Dawson M.W."/>
            <person name="Muller H.G."/>
            <person name="Kugler K."/>
            <person name="Rivarola-Duarte L."/>
            <person name="Spannagl M."/>
            <person name="Mayer K.F.X."/>
            <person name="Lu F.H."/>
            <person name="Bevan M.W."/>
            <person name="Leroy P."/>
            <person name="Li P."/>
            <person name="You F.M."/>
            <person name="Sun Q."/>
            <person name="Liu Z."/>
            <person name="Lyons E."/>
            <person name="Wicker T."/>
            <person name="Salzberg S.L."/>
            <person name="Devos K.M."/>
            <person name="Dvorak J."/>
        </authorList>
    </citation>
    <scope>NUCLEOTIDE SEQUENCE [LARGE SCALE GENOMIC DNA]</scope>
    <source>
        <strain evidence="1">cv. AL8/78</strain>
    </source>
</reference>
<reference evidence="1" key="5">
    <citation type="journal article" date="2021" name="G3 (Bethesda)">
        <title>Aegilops tauschii genome assembly Aet v5.0 features greater sequence contiguity and improved annotation.</title>
        <authorList>
            <person name="Wang L."/>
            <person name="Zhu T."/>
            <person name="Rodriguez J.C."/>
            <person name="Deal K.R."/>
            <person name="Dubcovsky J."/>
            <person name="McGuire P.E."/>
            <person name="Lux T."/>
            <person name="Spannagl M."/>
            <person name="Mayer K.F.X."/>
            <person name="Baldrich P."/>
            <person name="Meyers B.C."/>
            <person name="Huo N."/>
            <person name="Gu Y.Q."/>
            <person name="Zhou H."/>
            <person name="Devos K.M."/>
            <person name="Bennetzen J.L."/>
            <person name="Unver T."/>
            <person name="Budak H."/>
            <person name="Gulick P.J."/>
            <person name="Galiba G."/>
            <person name="Kalapos B."/>
            <person name="Nelson D.R."/>
            <person name="Li P."/>
            <person name="You F.M."/>
            <person name="Luo M.C."/>
            <person name="Dvorak J."/>
        </authorList>
    </citation>
    <scope>NUCLEOTIDE SEQUENCE [LARGE SCALE GENOMIC DNA]</scope>
    <source>
        <strain evidence="1">cv. AL8/78</strain>
    </source>
</reference>
<organism evidence="1 2">
    <name type="scientific">Aegilops tauschii subsp. strangulata</name>
    <name type="common">Goatgrass</name>
    <dbReference type="NCBI Taxonomy" id="200361"/>
    <lineage>
        <taxon>Eukaryota</taxon>
        <taxon>Viridiplantae</taxon>
        <taxon>Streptophyta</taxon>
        <taxon>Embryophyta</taxon>
        <taxon>Tracheophyta</taxon>
        <taxon>Spermatophyta</taxon>
        <taxon>Magnoliopsida</taxon>
        <taxon>Liliopsida</taxon>
        <taxon>Poales</taxon>
        <taxon>Poaceae</taxon>
        <taxon>BOP clade</taxon>
        <taxon>Pooideae</taxon>
        <taxon>Triticodae</taxon>
        <taxon>Triticeae</taxon>
        <taxon>Triticinae</taxon>
        <taxon>Aegilops</taxon>
    </lineage>
</organism>
<dbReference type="STRING" id="200361.A0A453J2V2"/>